<organism evidence="14 15">
    <name type="scientific">Photobacterium gaetbulicola</name>
    <dbReference type="NCBI Taxonomy" id="1295392"/>
    <lineage>
        <taxon>Bacteria</taxon>
        <taxon>Pseudomonadati</taxon>
        <taxon>Pseudomonadota</taxon>
        <taxon>Gammaproteobacteria</taxon>
        <taxon>Vibrionales</taxon>
        <taxon>Vibrionaceae</taxon>
        <taxon>Photobacterium</taxon>
    </lineage>
</organism>
<dbReference type="FunFam" id="3.50.50.60:FF:000010">
    <property type="entry name" value="tRNA uridine 5-carboxymethylaminomethyl modification enzyme MnmG"/>
    <property type="match status" value="1"/>
</dbReference>
<comment type="subunit">
    <text evidence="10 12">Homodimer. Heterotetramer of two MnmE and two MnmG subunits.</text>
</comment>
<dbReference type="PANTHER" id="PTHR11806">
    <property type="entry name" value="GLUCOSE INHIBITED DIVISION PROTEIN A"/>
    <property type="match status" value="1"/>
</dbReference>
<dbReference type="HAMAP" id="MF_00129">
    <property type="entry name" value="MnmG_GidA"/>
    <property type="match status" value="1"/>
</dbReference>
<dbReference type="InterPro" id="IPR020595">
    <property type="entry name" value="MnmG-rel_CS"/>
</dbReference>
<comment type="cofactor">
    <cofactor evidence="1 12">
        <name>FAD</name>
        <dbReference type="ChEBI" id="CHEBI:57692"/>
    </cofactor>
</comment>
<dbReference type="SMART" id="SM01228">
    <property type="entry name" value="GIDA_assoc_3"/>
    <property type="match status" value="1"/>
</dbReference>
<dbReference type="Pfam" id="PF21680">
    <property type="entry name" value="GIDA_C_1st"/>
    <property type="match status" value="1"/>
</dbReference>
<dbReference type="InterPro" id="IPR036188">
    <property type="entry name" value="FAD/NAD-bd_sf"/>
</dbReference>
<dbReference type="InterPro" id="IPR026904">
    <property type="entry name" value="MnmG_C"/>
</dbReference>
<dbReference type="Gene3D" id="1.10.10.1800">
    <property type="entry name" value="tRNA uridine 5-carboxymethylaminomethyl modification enzyme MnmG/GidA"/>
    <property type="match status" value="1"/>
</dbReference>
<dbReference type="InterPro" id="IPR047001">
    <property type="entry name" value="MnmG_C_subdom"/>
</dbReference>
<keyword evidence="9 12" id="KW-0520">NAD</keyword>
<dbReference type="FunFam" id="1.10.10.1800:FF:000001">
    <property type="entry name" value="tRNA uridine 5-carboxymethylaminomethyl modification enzyme MnmG"/>
    <property type="match status" value="1"/>
</dbReference>
<dbReference type="FunFam" id="1.10.150.570:FF:000001">
    <property type="entry name" value="tRNA uridine 5-carboxymethylaminomethyl modification enzyme MnmG"/>
    <property type="match status" value="1"/>
</dbReference>
<dbReference type="InterPro" id="IPR044920">
    <property type="entry name" value="MnmG_C_subdom_sf"/>
</dbReference>
<evidence type="ECO:0000256" key="9">
    <source>
        <dbReference type="ARBA" id="ARBA00023027"/>
    </source>
</evidence>
<evidence type="ECO:0000256" key="8">
    <source>
        <dbReference type="ARBA" id="ARBA00022827"/>
    </source>
</evidence>
<feature type="domain" description="tRNA uridine 5-carboxymethylaminomethyl modification enzyme C-terminal subdomain" evidence="13">
    <location>
        <begin position="546"/>
        <end position="617"/>
    </location>
</feature>
<dbReference type="SUPFAM" id="SSF51905">
    <property type="entry name" value="FAD/NAD(P)-binding domain"/>
    <property type="match status" value="1"/>
</dbReference>
<dbReference type="GO" id="GO:0002098">
    <property type="term" value="P:tRNA wobble uridine modification"/>
    <property type="evidence" value="ECO:0007669"/>
    <property type="project" value="InterPro"/>
</dbReference>
<keyword evidence="6 12" id="KW-0285">Flavoprotein</keyword>
<comment type="caution">
    <text evidence="14">The sequence shown here is derived from an EMBL/GenBank/DDBJ whole genome shotgun (WGS) entry which is preliminary data.</text>
</comment>
<evidence type="ECO:0000256" key="6">
    <source>
        <dbReference type="ARBA" id="ARBA00022630"/>
    </source>
</evidence>
<dbReference type="Pfam" id="PF01134">
    <property type="entry name" value="GIDA"/>
    <property type="match status" value="1"/>
</dbReference>
<name>A0A0B9GVI7_9GAMM</name>
<evidence type="ECO:0000256" key="4">
    <source>
        <dbReference type="ARBA" id="ARBA00020461"/>
    </source>
</evidence>
<dbReference type="AlphaFoldDB" id="A0A0B9GVI7"/>
<dbReference type="InterPro" id="IPR004416">
    <property type="entry name" value="MnmG"/>
</dbReference>
<dbReference type="EMBL" id="JWLZ01000206">
    <property type="protein sequence ID" value="KHT60672.1"/>
    <property type="molecule type" value="Genomic_DNA"/>
</dbReference>
<reference evidence="14 15" key="1">
    <citation type="submission" date="2014-12" db="EMBL/GenBank/DDBJ databases">
        <title>Genome sequencing of Photobacterium gaetbulicola AD005a.</title>
        <authorList>
            <person name="Adrian T.G.S."/>
            <person name="Chan K.G."/>
        </authorList>
    </citation>
    <scope>NUCLEOTIDE SEQUENCE [LARGE SCALE GENOMIC DNA]</scope>
    <source>
        <strain evidence="14 15">AD005a</strain>
    </source>
</reference>
<feature type="binding site" evidence="12">
    <location>
        <position position="180"/>
    </location>
    <ligand>
        <name>FAD</name>
        <dbReference type="ChEBI" id="CHEBI:57692"/>
    </ligand>
</feature>
<evidence type="ECO:0000256" key="12">
    <source>
        <dbReference type="HAMAP-Rule" id="MF_00129"/>
    </source>
</evidence>
<evidence type="ECO:0000313" key="14">
    <source>
        <dbReference type="EMBL" id="KHT60672.1"/>
    </source>
</evidence>
<evidence type="ECO:0000256" key="7">
    <source>
        <dbReference type="ARBA" id="ARBA00022694"/>
    </source>
</evidence>
<evidence type="ECO:0000256" key="1">
    <source>
        <dbReference type="ARBA" id="ARBA00001974"/>
    </source>
</evidence>
<dbReference type="Gene3D" id="3.50.50.60">
    <property type="entry name" value="FAD/NAD(P)-binding domain"/>
    <property type="match status" value="2"/>
</dbReference>
<evidence type="ECO:0000256" key="11">
    <source>
        <dbReference type="ARBA" id="ARBA00031800"/>
    </source>
</evidence>
<dbReference type="PROSITE" id="PS01280">
    <property type="entry name" value="GIDA_1"/>
    <property type="match status" value="1"/>
</dbReference>
<dbReference type="InterPro" id="IPR040131">
    <property type="entry name" value="MnmG_N"/>
</dbReference>
<dbReference type="RefSeq" id="WP_039468186.1">
    <property type="nucleotide sequence ID" value="NZ_JWLZ01000206.1"/>
</dbReference>
<dbReference type="FunFam" id="3.50.50.60:FF:000002">
    <property type="entry name" value="tRNA uridine 5-carboxymethylaminomethyl modification enzyme MnmG"/>
    <property type="match status" value="1"/>
</dbReference>
<dbReference type="GO" id="GO:0050660">
    <property type="term" value="F:flavin adenine dinucleotide binding"/>
    <property type="evidence" value="ECO:0007669"/>
    <property type="project" value="UniProtKB-UniRule"/>
</dbReference>
<dbReference type="PANTHER" id="PTHR11806:SF0">
    <property type="entry name" value="PROTEIN MTO1 HOMOLOG, MITOCHONDRIAL"/>
    <property type="match status" value="1"/>
</dbReference>
<comment type="function">
    <text evidence="2 12">NAD-binding protein involved in the addition of a carboxymethylaminomethyl (cmnm) group at the wobble position (U34) of certain tRNAs, forming tRNA-cmnm(5)s(2)U34.</text>
</comment>
<evidence type="ECO:0000313" key="15">
    <source>
        <dbReference type="Proteomes" id="UP000031278"/>
    </source>
</evidence>
<dbReference type="InterPro" id="IPR002218">
    <property type="entry name" value="MnmG-rel"/>
</dbReference>
<keyword evidence="7 12" id="KW-0819">tRNA processing</keyword>
<accession>A0A0B9GVI7</accession>
<protein>
    <recommendedName>
        <fullName evidence="4 12">tRNA uridine 5-carboxymethylaminomethyl modification enzyme MnmG</fullName>
    </recommendedName>
    <alternativeName>
        <fullName evidence="11 12">Glucose-inhibited division protein A</fullName>
    </alternativeName>
</protein>
<feature type="binding site" evidence="12">
    <location>
        <position position="125"/>
    </location>
    <ligand>
        <name>FAD</name>
        <dbReference type="ChEBI" id="CHEBI:57692"/>
    </ligand>
</feature>
<dbReference type="Pfam" id="PF13932">
    <property type="entry name" value="SAM_GIDA_C"/>
    <property type="match status" value="1"/>
</dbReference>
<feature type="binding site" evidence="12">
    <location>
        <position position="370"/>
    </location>
    <ligand>
        <name>FAD</name>
        <dbReference type="ChEBI" id="CHEBI:57692"/>
    </ligand>
</feature>
<evidence type="ECO:0000256" key="10">
    <source>
        <dbReference type="ARBA" id="ARBA00025948"/>
    </source>
</evidence>
<keyword evidence="5 12" id="KW-0963">Cytoplasm</keyword>
<dbReference type="Gene3D" id="1.10.150.570">
    <property type="entry name" value="GidA associated domain, C-terminal subdomain"/>
    <property type="match status" value="1"/>
</dbReference>
<comment type="subcellular location">
    <subcellularLocation>
        <location evidence="12">Cytoplasm</location>
    </subcellularLocation>
</comment>
<dbReference type="PROSITE" id="PS01281">
    <property type="entry name" value="GIDA_2"/>
    <property type="match status" value="1"/>
</dbReference>
<feature type="binding site" evidence="12">
    <location>
        <begin position="273"/>
        <end position="287"/>
    </location>
    <ligand>
        <name>NAD(+)</name>
        <dbReference type="ChEBI" id="CHEBI:57540"/>
    </ligand>
</feature>
<comment type="similarity">
    <text evidence="3 12">Belongs to the MnmG family.</text>
</comment>
<dbReference type="Proteomes" id="UP000031278">
    <property type="component" value="Unassembled WGS sequence"/>
</dbReference>
<dbReference type="GO" id="GO:0030488">
    <property type="term" value="P:tRNA methylation"/>
    <property type="evidence" value="ECO:0007669"/>
    <property type="project" value="TreeGrafter"/>
</dbReference>
<dbReference type="GO" id="GO:0005829">
    <property type="term" value="C:cytosol"/>
    <property type="evidence" value="ECO:0007669"/>
    <property type="project" value="TreeGrafter"/>
</dbReference>
<gene>
    <name evidence="12 14" type="primary">gidA</name>
    <name evidence="12" type="synonym">mnmG</name>
    <name evidence="14" type="ORF">RJ45_23035</name>
</gene>
<feature type="binding site" evidence="12">
    <location>
        <begin position="13"/>
        <end position="18"/>
    </location>
    <ligand>
        <name>FAD</name>
        <dbReference type="ChEBI" id="CHEBI:57692"/>
    </ligand>
</feature>
<evidence type="ECO:0000256" key="3">
    <source>
        <dbReference type="ARBA" id="ARBA00007653"/>
    </source>
</evidence>
<dbReference type="InterPro" id="IPR049312">
    <property type="entry name" value="GIDA_C_N"/>
</dbReference>
<keyword evidence="8 12" id="KW-0274">FAD</keyword>
<evidence type="ECO:0000259" key="13">
    <source>
        <dbReference type="SMART" id="SM01228"/>
    </source>
</evidence>
<evidence type="ECO:0000256" key="5">
    <source>
        <dbReference type="ARBA" id="ARBA00022490"/>
    </source>
</evidence>
<dbReference type="NCBIfam" id="TIGR00136">
    <property type="entry name" value="mnmG_gidA"/>
    <property type="match status" value="1"/>
</dbReference>
<sequence>MFYQDNFDVIVVGGGHAGTEAALAAARMGQKTLLLTHNIDTLGQMSCNPAIGGIGKGHLVKEVDALGGLMARAIDKGGIQFRTLNSSKGPAVRATRAQADRALYKAAVREALENQPNLMLFQQAVDDLIIENDRVVGAVTEMGLKFRAKAVVLTVGTFLGGKIHIGLENYSGGRAGDPPSITLAARLRELPFRVDRLKTGTPPRIDARSVDFSQLQAQHGDNPTPLFSFMGKASDHPRQIPCFITHTNEKTHDVIRNNLDRSPMYSGVIEGIGPRYCPSIEDKVMRFADKDSHQIFIEPEGLTTHELYPNGISTSLPFDVQMQIVRSMKGFENANIVRPGYAIEYDFFDPRDLKQTFETKFINGLFFAGQINGTTGYEEAAAQGLLAGMNAALQAQGREGWSPRRDQAYMGVLIDDLSTMGTKEPYRMFTSRAEYRLLLREDNADLRLTEIGREFGLVDDERWARFNQKLENMEQERQRLNSIWVTPTSEQVEAVNQILKTPIVREASGEDLLRRPEVTYNQLTNIEMFGPAHEDSQASEQVEIQVKYQGYIDRQKDEVEKSLRHEKTKLPFDLDYSVVKGLSNEVIAKLNDAKPETIGMASRISGITPAAISLLLVYLKKQGLLKKGE</sequence>
<evidence type="ECO:0000256" key="2">
    <source>
        <dbReference type="ARBA" id="ARBA00003717"/>
    </source>
</evidence>
<proteinExistence type="inferred from homology"/>